<comment type="caution">
    <text evidence="6">The sequence shown here is derived from an EMBL/GenBank/DDBJ whole genome shotgun (WGS) entry which is preliminary data.</text>
</comment>
<dbReference type="PANTHER" id="PTHR30419:SF2">
    <property type="entry name" value="LYSR FAMILY TRANSCRIPTIONAL REGULATOR"/>
    <property type="match status" value="1"/>
</dbReference>
<evidence type="ECO:0000256" key="1">
    <source>
        <dbReference type="ARBA" id="ARBA00009437"/>
    </source>
</evidence>
<dbReference type="AlphaFoldDB" id="A0A8G2EZN9"/>
<dbReference type="SUPFAM" id="SSF46785">
    <property type="entry name" value="Winged helix' DNA-binding domain"/>
    <property type="match status" value="1"/>
</dbReference>
<dbReference type="OrthoDB" id="5297263at2"/>
<dbReference type="InterPro" id="IPR000847">
    <property type="entry name" value="LysR_HTH_N"/>
</dbReference>
<feature type="domain" description="HTH lysR-type" evidence="5">
    <location>
        <begin position="1"/>
        <end position="59"/>
    </location>
</feature>
<dbReference type="Pfam" id="PF03466">
    <property type="entry name" value="LysR_substrate"/>
    <property type="match status" value="1"/>
</dbReference>
<dbReference type="GO" id="GO:0003677">
    <property type="term" value="F:DNA binding"/>
    <property type="evidence" value="ECO:0007669"/>
    <property type="project" value="UniProtKB-KW"/>
</dbReference>
<comment type="similarity">
    <text evidence="1">Belongs to the LysR transcriptional regulatory family.</text>
</comment>
<keyword evidence="4" id="KW-0804">Transcription</keyword>
<evidence type="ECO:0000313" key="6">
    <source>
        <dbReference type="EMBL" id="SDG32654.1"/>
    </source>
</evidence>
<dbReference type="InterPro" id="IPR005119">
    <property type="entry name" value="LysR_subst-bd"/>
</dbReference>
<dbReference type="Pfam" id="PF00126">
    <property type="entry name" value="HTH_1"/>
    <property type="match status" value="1"/>
</dbReference>
<reference evidence="6 7" key="1">
    <citation type="submission" date="2016-10" db="EMBL/GenBank/DDBJ databases">
        <authorList>
            <person name="Varghese N."/>
            <person name="Submissions S."/>
        </authorList>
    </citation>
    <scope>NUCLEOTIDE SEQUENCE [LARGE SCALE GENOMIC DNA]</scope>
    <source>
        <strain evidence="6 7">DSM 18839</strain>
    </source>
</reference>
<dbReference type="RefSeq" id="WP_028795834.1">
    <property type="nucleotide sequence ID" value="NZ_FNBW01000014.1"/>
</dbReference>
<sequence length="301" mass="33600">MRHMTTLLYIDAVARAGSIRKAAETLSITSTALNRRLLAIEEDLGVPIFERLPRGVRLNSAGELLIHHIRNQISDMDRVRSQIADLAGERRGHITIACSQALLPYLPRQIAAYRREHPGVTFAVFRRDREAAEQALVDHTADLALVFEPIRLAEFQTLLTVRQHVHAMFSRHHPLAARETVRLRECLDYPIALPTRAYGVRHLMEVALADSAISLNPVVESDSFEFLGHQAIAEGIVSFQIPIGLPPGGMLPDMVSRQLDPRDVPSGLIYMGQLRGRILPVAAAKFAEMVQKDLEAQYDCN</sequence>
<gene>
    <name evidence="6" type="ORF">SAMN05660686_04058</name>
</gene>
<dbReference type="Proteomes" id="UP000198615">
    <property type="component" value="Unassembled WGS sequence"/>
</dbReference>
<dbReference type="GO" id="GO:0005829">
    <property type="term" value="C:cytosol"/>
    <property type="evidence" value="ECO:0007669"/>
    <property type="project" value="TreeGrafter"/>
</dbReference>
<keyword evidence="3 6" id="KW-0238">DNA-binding</keyword>
<dbReference type="GO" id="GO:0003700">
    <property type="term" value="F:DNA-binding transcription factor activity"/>
    <property type="evidence" value="ECO:0007669"/>
    <property type="project" value="InterPro"/>
</dbReference>
<dbReference type="EMBL" id="FNBW01000014">
    <property type="protein sequence ID" value="SDG32654.1"/>
    <property type="molecule type" value="Genomic_DNA"/>
</dbReference>
<dbReference type="SUPFAM" id="SSF53850">
    <property type="entry name" value="Periplasmic binding protein-like II"/>
    <property type="match status" value="1"/>
</dbReference>
<dbReference type="CDD" id="cd05466">
    <property type="entry name" value="PBP2_LTTR_substrate"/>
    <property type="match status" value="1"/>
</dbReference>
<dbReference type="Gene3D" id="1.10.10.10">
    <property type="entry name" value="Winged helix-like DNA-binding domain superfamily/Winged helix DNA-binding domain"/>
    <property type="match status" value="1"/>
</dbReference>
<evidence type="ECO:0000256" key="4">
    <source>
        <dbReference type="ARBA" id="ARBA00023163"/>
    </source>
</evidence>
<dbReference type="PANTHER" id="PTHR30419">
    <property type="entry name" value="HTH-TYPE TRANSCRIPTIONAL REGULATOR YBHD"/>
    <property type="match status" value="1"/>
</dbReference>
<dbReference type="InterPro" id="IPR050950">
    <property type="entry name" value="HTH-type_LysR_regulators"/>
</dbReference>
<evidence type="ECO:0000256" key="3">
    <source>
        <dbReference type="ARBA" id="ARBA00023125"/>
    </source>
</evidence>
<evidence type="ECO:0000256" key="2">
    <source>
        <dbReference type="ARBA" id="ARBA00023015"/>
    </source>
</evidence>
<dbReference type="PROSITE" id="PS50931">
    <property type="entry name" value="HTH_LYSR"/>
    <property type="match status" value="1"/>
</dbReference>
<accession>A0A8G2EZN9</accession>
<evidence type="ECO:0000259" key="5">
    <source>
        <dbReference type="PROSITE" id="PS50931"/>
    </source>
</evidence>
<dbReference type="Gene3D" id="3.40.190.290">
    <property type="match status" value="1"/>
</dbReference>
<dbReference type="InterPro" id="IPR036388">
    <property type="entry name" value="WH-like_DNA-bd_sf"/>
</dbReference>
<name>A0A8G2EZN9_9PROT</name>
<dbReference type="InterPro" id="IPR036390">
    <property type="entry name" value="WH_DNA-bd_sf"/>
</dbReference>
<organism evidence="6 7">
    <name type="scientific">Thalassobaculum litoreum DSM 18839</name>
    <dbReference type="NCBI Taxonomy" id="1123362"/>
    <lineage>
        <taxon>Bacteria</taxon>
        <taxon>Pseudomonadati</taxon>
        <taxon>Pseudomonadota</taxon>
        <taxon>Alphaproteobacteria</taxon>
        <taxon>Rhodospirillales</taxon>
        <taxon>Thalassobaculaceae</taxon>
        <taxon>Thalassobaculum</taxon>
    </lineage>
</organism>
<protein>
    <submittedName>
        <fullName evidence="6">DNA-binding transcriptional regulator, LysR family</fullName>
    </submittedName>
</protein>
<keyword evidence="2" id="KW-0805">Transcription regulation</keyword>
<evidence type="ECO:0000313" key="7">
    <source>
        <dbReference type="Proteomes" id="UP000198615"/>
    </source>
</evidence>
<keyword evidence="7" id="KW-1185">Reference proteome</keyword>
<proteinExistence type="inferred from homology"/>